<comment type="caution">
    <text evidence="2">The sequence shown here is derived from an EMBL/GenBank/DDBJ whole genome shotgun (WGS) entry which is preliminary data.</text>
</comment>
<feature type="transmembrane region" description="Helical" evidence="1">
    <location>
        <begin position="287"/>
        <end position="309"/>
    </location>
</feature>
<name>A0A8J3VJT9_9ACTN</name>
<organism evidence="2 3">
    <name type="scientific">Rhizocola hellebori</name>
    <dbReference type="NCBI Taxonomy" id="1392758"/>
    <lineage>
        <taxon>Bacteria</taxon>
        <taxon>Bacillati</taxon>
        <taxon>Actinomycetota</taxon>
        <taxon>Actinomycetes</taxon>
        <taxon>Micromonosporales</taxon>
        <taxon>Micromonosporaceae</taxon>
        <taxon>Rhizocola</taxon>
    </lineage>
</organism>
<dbReference type="RefSeq" id="WP_203912066.1">
    <property type="nucleotide sequence ID" value="NZ_BONY01000047.1"/>
</dbReference>
<dbReference type="EMBL" id="BONY01000047">
    <property type="protein sequence ID" value="GIH08308.1"/>
    <property type="molecule type" value="Genomic_DNA"/>
</dbReference>
<evidence type="ECO:0000313" key="2">
    <source>
        <dbReference type="EMBL" id="GIH08308.1"/>
    </source>
</evidence>
<dbReference type="Proteomes" id="UP000612899">
    <property type="component" value="Unassembled WGS sequence"/>
</dbReference>
<accession>A0A8J3VJT9</accession>
<evidence type="ECO:0000256" key="1">
    <source>
        <dbReference type="SAM" id="Phobius"/>
    </source>
</evidence>
<keyword evidence="1" id="KW-1133">Transmembrane helix</keyword>
<keyword evidence="3" id="KW-1185">Reference proteome</keyword>
<evidence type="ECO:0000313" key="3">
    <source>
        <dbReference type="Proteomes" id="UP000612899"/>
    </source>
</evidence>
<reference evidence="2" key="1">
    <citation type="submission" date="2021-01" db="EMBL/GenBank/DDBJ databases">
        <title>Whole genome shotgun sequence of Rhizocola hellebori NBRC 109834.</title>
        <authorList>
            <person name="Komaki H."/>
            <person name="Tamura T."/>
        </authorList>
    </citation>
    <scope>NUCLEOTIDE SEQUENCE</scope>
    <source>
        <strain evidence="2">NBRC 109834</strain>
    </source>
</reference>
<proteinExistence type="predicted"/>
<dbReference type="AlphaFoldDB" id="A0A8J3VJT9"/>
<gene>
    <name evidence="2" type="ORF">Rhe02_63750</name>
</gene>
<sequence>MSIDGTVEATIKYLDGVGCTGDDLSAEFDDFCFDSVFVQLTNQSTPRTPGYVVTINDAVHIVPLGRSWLDATSVPADAVIGVYRDLADGVRAFYANHVYRKPVGCGTAGLSTRLIDHCYGVRAEVSSNASANQRWVAVRGQTAQPLAWLKSNATAVGQVAGLSEGETVTFQLLVGPDDYAEFATHVYRRPAACSGPFQTTVSLVDSCDGTAVTITSLGDIREYFIDAGGVRIPVLVDLGASRTEHVHGSTVGVFRGGPVEGDIDRTIVVHAYGKPAGCTDLPVTGRAVASIVGSGLIAVLLGLAMLLLVRRRVPR</sequence>
<protein>
    <submittedName>
        <fullName evidence="2">Uncharacterized protein</fullName>
    </submittedName>
</protein>
<keyword evidence="1" id="KW-0812">Transmembrane</keyword>
<keyword evidence="1" id="KW-0472">Membrane</keyword>